<feature type="transmembrane region" description="Helical" evidence="1">
    <location>
        <begin position="47"/>
        <end position="71"/>
    </location>
</feature>
<evidence type="ECO:0000313" key="2">
    <source>
        <dbReference type="EMBL" id="ADI73971.1"/>
    </source>
</evidence>
<name>D7E923_METEZ</name>
<reference evidence="2 3" key="1">
    <citation type="submission" date="2010-06" db="EMBL/GenBank/DDBJ databases">
        <title>Complete sequence chromosome of Methanohalobium evestigatum Z-7303.</title>
        <authorList>
            <consortium name="US DOE Joint Genome Institute"/>
            <person name="Lucas S."/>
            <person name="Copeland A."/>
            <person name="Lapidus A."/>
            <person name="Cheng J.-F."/>
            <person name="Bruce D."/>
            <person name="Goodwin L."/>
            <person name="Pitluck S."/>
            <person name="Saunders E."/>
            <person name="Detter J.C."/>
            <person name="Han C."/>
            <person name="Tapia R."/>
            <person name="Land M."/>
            <person name="Hauser L."/>
            <person name="Kyrpides N."/>
            <person name="Mikhailova N."/>
            <person name="Sieprawska-Lupa M."/>
            <person name="Whitman W.B."/>
            <person name="Anderson I."/>
            <person name="Woyke T."/>
        </authorList>
    </citation>
    <scope>NUCLEOTIDE SEQUENCE [LARGE SCALE GENOMIC DNA]</scope>
    <source>
        <strain evidence="3">ATCC BAA-1072 / DSM 3721 / NBRC 107634 / OCM 161 / Z-7303</strain>
    </source>
</reference>
<sequence>MFFYDVICLIEDTIPSWLSVIGISMMPFPELRGAIPIAITVYKMNPLVSYCLAVIGNIIPIYPVLASLDVLTRKLRRFKTLDSLIEKLFSKTHRCHSAKFEKYGTIALVPIVALPLPMTGGWSGCVAAFIFGIQKKHSFPAIVAGILLSGVIITALTLSGINVYQIICP</sequence>
<gene>
    <name evidence="2" type="ordered locus">Metev_1086</name>
</gene>
<proteinExistence type="predicted"/>
<dbReference type="PANTHER" id="PTHR36007">
    <property type="entry name" value="TRANSPORT PROTEIN-RELATED"/>
    <property type="match status" value="1"/>
</dbReference>
<keyword evidence="1" id="KW-1133">Transmembrane helix</keyword>
<dbReference type="AlphaFoldDB" id="D7E923"/>
<feature type="transmembrane region" description="Helical" evidence="1">
    <location>
        <begin position="106"/>
        <end position="133"/>
    </location>
</feature>
<feature type="transmembrane region" description="Helical" evidence="1">
    <location>
        <begin position="139"/>
        <end position="164"/>
    </location>
</feature>
<dbReference type="OrthoDB" id="116567at2157"/>
<dbReference type="KEGG" id="mev:Metev_1086"/>
<dbReference type="Proteomes" id="UP000000391">
    <property type="component" value="Chromosome"/>
</dbReference>
<keyword evidence="1" id="KW-0472">Membrane</keyword>
<dbReference type="Pfam" id="PF06695">
    <property type="entry name" value="Sm_multidrug_ex"/>
    <property type="match status" value="1"/>
</dbReference>
<dbReference type="EMBL" id="CP002069">
    <property type="protein sequence ID" value="ADI73971.1"/>
    <property type="molecule type" value="Genomic_DNA"/>
</dbReference>
<keyword evidence="3" id="KW-1185">Reference proteome</keyword>
<protein>
    <submittedName>
        <fullName evidence="2">Putative small multi-drug export</fullName>
    </submittedName>
</protein>
<dbReference type="HOGENOM" id="CLU_075669_1_0_2"/>
<accession>D7E923</accession>
<keyword evidence="1" id="KW-0812">Transmembrane</keyword>
<evidence type="ECO:0000256" key="1">
    <source>
        <dbReference type="SAM" id="Phobius"/>
    </source>
</evidence>
<dbReference type="InterPro" id="IPR009577">
    <property type="entry name" value="Sm_multidrug_ex"/>
</dbReference>
<dbReference type="PANTHER" id="PTHR36007:SF2">
    <property type="entry name" value="TRANSPORT PROTEIN-RELATED"/>
    <property type="match status" value="1"/>
</dbReference>
<organism evidence="2 3">
    <name type="scientific">Methanohalobium evestigatum (strain ATCC BAA-1072 / DSM 3721 / NBRC 107634 / OCM 161 / Z-7303)</name>
    <dbReference type="NCBI Taxonomy" id="644295"/>
    <lineage>
        <taxon>Archaea</taxon>
        <taxon>Methanobacteriati</taxon>
        <taxon>Methanobacteriota</taxon>
        <taxon>Stenosarchaea group</taxon>
        <taxon>Methanomicrobia</taxon>
        <taxon>Methanosarcinales</taxon>
        <taxon>Methanosarcinaceae</taxon>
        <taxon>Methanohalobium</taxon>
    </lineage>
</organism>
<evidence type="ECO:0000313" key="3">
    <source>
        <dbReference type="Proteomes" id="UP000000391"/>
    </source>
</evidence>